<dbReference type="Proteomes" id="UP001253193">
    <property type="component" value="Unassembled WGS sequence"/>
</dbReference>
<dbReference type="RefSeq" id="WP_311020303.1">
    <property type="nucleotide sequence ID" value="NZ_JAUHGG010000003.1"/>
</dbReference>
<reference evidence="1" key="1">
    <citation type="submission" date="2023-06" db="EMBL/GenBank/DDBJ databases">
        <title>Genomic Diversity of Vibrio spp. and Metagenomic Analysis of Pathogens in Florida Gulf Coastal Waters Following Hurricane Ian.</title>
        <authorList>
            <person name="Brumfield K.D."/>
        </authorList>
    </citation>
    <scope>NUCLEOTIDE SEQUENCE</scope>
    <source>
        <strain evidence="1">WBS2B-138</strain>
    </source>
</reference>
<organism evidence="1 2">
    <name type="scientific">Vibrio parahaemolyticus</name>
    <dbReference type="NCBI Taxonomy" id="670"/>
    <lineage>
        <taxon>Bacteria</taxon>
        <taxon>Pseudomonadati</taxon>
        <taxon>Pseudomonadota</taxon>
        <taxon>Gammaproteobacteria</taxon>
        <taxon>Vibrionales</taxon>
        <taxon>Vibrionaceae</taxon>
        <taxon>Vibrio</taxon>
    </lineage>
</organism>
<comment type="caution">
    <text evidence="1">The sequence shown here is derived from an EMBL/GenBank/DDBJ whole genome shotgun (WGS) entry which is preliminary data.</text>
</comment>
<sequence>MTEKRPIREIMSDFFDNSIRFNHIIHIPTQLVLDEKIPSNIRDLFEMSWDQITNALNLKVSDHITLEDLCCDLIGRYKKYGFLGQIAIPVPREFSDDFSSYTFSFGLTHTAWFYADSIEELSEKALEYQEKYIERKKKEAKESQASHE</sequence>
<evidence type="ECO:0000313" key="2">
    <source>
        <dbReference type="Proteomes" id="UP001253193"/>
    </source>
</evidence>
<accession>A0AAW8PYY0</accession>
<protein>
    <submittedName>
        <fullName evidence="1">Uncharacterized protein</fullName>
    </submittedName>
</protein>
<proteinExistence type="predicted"/>
<name>A0AAW8PYY0_VIBPH</name>
<dbReference type="EMBL" id="JAUHGG010000003">
    <property type="protein sequence ID" value="MDS1821417.1"/>
    <property type="molecule type" value="Genomic_DNA"/>
</dbReference>
<dbReference type="AlphaFoldDB" id="A0AAW8PYY0"/>
<evidence type="ECO:0000313" key="1">
    <source>
        <dbReference type="EMBL" id="MDS1821417.1"/>
    </source>
</evidence>
<gene>
    <name evidence="1" type="ORF">QX249_12165</name>
</gene>